<gene>
    <name evidence="1" type="ORF">MF646_05700</name>
</gene>
<proteinExistence type="predicted"/>
<comment type="caution">
    <text evidence="1">The sequence shown here is derived from an EMBL/GenBank/DDBJ whole genome shotgun (WGS) entry which is preliminary data.</text>
</comment>
<protein>
    <submittedName>
        <fullName evidence="1">Uncharacterized protein</fullName>
    </submittedName>
</protein>
<sequence>MVHWKITATLRNGDYVLQYGSSESEEKAYEEMKQEELLIRQQYSDNVKEMDYWL</sequence>
<dbReference type="AlphaFoldDB" id="A0A9X1ZYD4"/>
<dbReference type="Proteomes" id="UP001139150">
    <property type="component" value="Unassembled WGS sequence"/>
</dbReference>
<keyword evidence="2" id="KW-1185">Reference proteome</keyword>
<reference evidence="1" key="1">
    <citation type="submission" date="2022-02" db="EMBL/GenBank/DDBJ databases">
        <title>Halalkalibacter sp. nov. isolated from Lonar Lake, India.</title>
        <authorList>
            <person name="Joshi A."/>
            <person name="Thite S."/>
            <person name="Lodha T."/>
        </authorList>
    </citation>
    <scope>NUCLEOTIDE SEQUENCE</scope>
    <source>
        <strain evidence="1">MEB205</strain>
    </source>
</reference>
<accession>A0A9X1ZYD4</accession>
<evidence type="ECO:0000313" key="2">
    <source>
        <dbReference type="Proteomes" id="UP001139150"/>
    </source>
</evidence>
<name>A0A9X1ZYD4_9BACI</name>
<dbReference type="RefSeq" id="WP_250095528.1">
    <property type="nucleotide sequence ID" value="NZ_JAKRYL010000004.1"/>
</dbReference>
<dbReference type="EMBL" id="JAKRYL010000004">
    <property type="protein sequence ID" value="MCL7746616.1"/>
    <property type="molecule type" value="Genomic_DNA"/>
</dbReference>
<evidence type="ECO:0000313" key="1">
    <source>
        <dbReference type="EMBL" id="MCL7746616.1"/>
    </source>
</evidence>
<organism evidence="1 2">
    <name type="scientific">Halalkalibacter alkaliphilus</name>
    <dbReference type="NCBI Taxonomy" id="2917993"/>
    <lineage>
        <taxon>Bacteria</taxon>
        <taxon>Bacillati</taxon>
        <taxon>Bacillota</taxon>
        <taxon>Bacilli</taxon>
        <taxon>Bacillales</taxon>
        <taxon>Bacillaceae</taxon>
        <taxon>Halalkalibacter</taxon>
    </lineage>
</organism>